<comment type="similarity">
    <text evidence="1">Belongs to the peptidase C1 family.</text>
</comment>
<dbReference type="PANTHER" id="PTHR12411">
    <property type="entry name" value="CYSTEINE PROTEASE FAMILY C1-RELATED"/>
    <property type="match status" value="1"/>
</dbReference>
<dbReference type="EMBL" id="OU963864">
    <property type="protein sequence ID" value="CAH0386307.1"/>
    <property type="molecule type" value="Genomic_DNA"/>
</dbReference>
<dbReference type="OrthoDB" id="3789175at2759"/>
<dbReference type="AlphaFoldDB" id="A0A9P0A5W0"/>
<evidence type="ECO:0000256" key="1">
    <source>
        <dbReference type="ARBA" id="ARBA00008455"/>
    </source>
</evidence>
<accession>A0A9P0A5W0</accession>
<keyword evidence="3" id="KW-0732">Signal</keyword>
<dbReference type="PROSITE" id="PS50958">
    <property type="entry name" value="SMB_2"/>
    <property type="match status" value="1"/>
</dbReference>
<dbReference type="InterPro" id="IPR038765">
    <property type="entry name" value="Papain-like_cys_pep_sf"/>
</dbReference>
<dbReference type="KEGG" id="btab:109041953"/>
<dbReference type="GO" id="GO:0006508">
    <property type="term" value="P:proteolysis"/>
    <property type="evidence" value="ECO:0007669"/>
    <property type="project" value="InterPro"/>
</dbReference>
<keyword evidence="2" id="KW-1015">Disulfide bond</keyword>
<keyword evidence="6" id="KW-1185">Reference proteome</keyword>
<dbReference type="InterPro" id="IPR025660">
    <property type="entry name" value="Pept_his_AS"/>
</dbReference>
<evidence type="ECO:0000259" key="4">
    <source>
        <dbReference type="PROSITE" id="PS50958"/>
    </source>
</evidence>
<feature type="chain" id="PRO_5040367166" description="SMB domain-containing protein" evidence="3">
    <location>
        <begin position="21"/>
        <end position="467"/>
    </location>
</feature>
<dbReference type="Proteomes" id="UP001152759">
    <property type="component" value="Chromosome 3"/>
</dbReference>
<gene>
    <name evidence="5" type="ORF">BEMITA_LOCUS5443</name>
</gene>
<evidence type="ECO:0000313" key="5">
    <source>
        <dbReference type="EMBL" id="CAH0386307.1"/>
    </source>
</evidence>
<dbReference type="Gene3D" id="3.90.70.10">
    <property type="entry name" value="Cysteine proteinases"/>
    <property type="match status" value="1"/>
</dbReference>
<dbReference type="PROSITE" id="PS00639">
    <property type="entry name" value="THIOL_PROTEASE_HIS"/>
    <property type="match status" value="1"/>
</dbReference>
<feature type="domain" description="SMB" evidence="4">
    <location>
        <begin position="36"/>
        <end position="83"/>
    </location>
</feature>
<dbReference type="GO" id="GO:0008234">
    <property type="term" value="F:cysteine-type peptidase activity"/>
    <property type="evidence" value="ECO:0007669"/>
    <property type="project" value="InterPro"/>
</dbReference>
<organism evidence="5 6">
    <name type="scientific">Bemisia tabaci</name>
    <name type="common">Sweetpotato whitefly</name>
    <name type="synonym">Aleurodes tabaci</name>
    <dbReference type="NCBI Taxonomy" id="7038"/>
    <lineage>
        <taxon>Eukaryota</taxon>
        <taxon>Metazoa</taxon>
        <taxon>Ecdysozoa</taxon>
        <taxon>Arthropoda</taxon>
        <taxon>Hexapoda</taxon>
        <taxon>Insecta</taxon>
        <taxon>Pterygota</taxon>
        <taxon>Neoptera</taxon>
        <taxon>Paraneoptera</taxon>
        <taxon>Hemiptera</taxon>
        <taxon>Sternorrhyncha</taxon>
        <taxon>Aleyrodoidea</taxon>
        <taxon>Aleyrodidae</taxon>
        <taxon>Aleyrodinae</taxon>
        <taxon>Bemisia</taxon>
    </lineage>
</organism>
<feature type="signal peptide" evidence="3">
    <location>
        <begin position="1"/>
        <end position="20"/>
    </location>
</feature>
<dbReference type="SUPFAM" id="SSF54001">
    <property type="entry name" value="Cysteine proteinases"/>
    <property type="match status" value="1"/>
</dbReference>
<evidence type="ECO:0000256" key="2">
    <source>
        <dbReference type="ARBA" id="ARBA00023157"/>
    </source>
</evidence>
<sequence>MKVDWRAIVVTVGLWICVQAIKYAPDLEGPYCETRPKGCCPGRQDGCSVPILGTLCYCDDFCNRTSNDDCCPDFWSHCKGIPRPPEEVRTCYFQGRYYLHREKFKVNCKECECQDVGGRMDVLCETQECIVEEEVISQINQNSREFGWRAGNYSEFWGRRLDEGLAKRLGNLHSKKKVLKMEPLKLMYDADSIPRSFDSRNEWPGLITGPIDQTGDCAASWAVSTAAVASDRYAIMTKRPITLAPQHLLSCNSKSQQGCNGGHLTRAWIFIRKFGLVPESCYSWVAAQTECRVPKKKKLQMSKCPQGRPSPFTPLYRVGPVYKLKNEKDIMFDIMTSGPVQATMKISREFFLYKTGVYHCSSAPSNKRTGYHAVRIIGWGSEFSPLTNREERFWIVSNSWGPSWGERGYFRIRRGSNECEIESFVIAAWGSPSDVNNLINSGKYNIDSLVDQAHNMTDVRNDLMRRK</sequence>
<dbReference type="InterPro" id="IPR000668">
    <property type="entry name" value="Peptidase_C1A_C"/>
</dbReference>
<dbReference type="SMART" id="SM00645">
    <property type="entry name" value="Pept_C1"/>
    <property type="match status" value="1"/>
</dbReference>
<proteinExistence type="inferred from homology"/>
<dbReference type="Pfam" id="PF00112">
    <property type="entry name" value="Peptidase_C1"/>
    <property type="match status" value="1"/>
</dbReference>
<dbReference type="InterPro" id="IPR001212">
    <property type="entry name" value="Somatomedin_B_dom"/>
</dbReference>
<name>A0A9P0A5W0_BEMTA</name>
<evidence type="ECO:0000313" key="6">
    <source>
        <dbReference type="Proteomes" id="UP001152759"/>
    </source>
</evidence>
<dbReference type="InterPro" id="IPR013128">
    <property type="entry name" value="Peptidase_C1A"/>
</dbReference>
<evidence type="ECO:0000256" key="3">
    <source>
        <dbReference type="SAM" id="SignalP"/>
    </source>
</evidence>
<protein>
    <recommendedName>
        <fullName evidence="4">SMB domain-containing protein</fullName>
    </recommendedName>
</protein>
<reference evidence="5" key="1">
    <citation type="submission" date="2021-12" db="EMBL/GenBank/DDBJ databases">
        <authorList>
            <person name="King R."/>
        </authorList>
    </citation>
    <scope>NUCLEOTIDE SEQUENCE</scope>
</reference>